<dbReference type="AlphaFoldDB" id="A0A1F7RTZ8"/>
<dbReference type="GO" id="GO:0019843">
    <property type="term" value="F:rRNA binding"/>
    <property type="evidence" value="ECO:0007669"/>
    <property type="project" value="UniProtKB-UniRule"/>
</dbReference>
<dbReference type="EMBL" id="MGDE01000155">
    <property type="protein sequence ID" value="OGL45029.1"/>
    <property type="molecule type" value="Genomic_DNA"/>
</dbReference>
<dbReference type="NCBIfam" id="NF001109">
    <property type="entry name" value="PRK00136.1"/>
    <property type="match status" value="1"/>
</dbReference>
<dbReference type="SUPFAM" id="SSF56047">
    <property type="entry name" value="Ribosomal protein S8"/>
    <property type="match status" value="1"/>
</dbReference>
<dbReference type="Gene3D" id="3.30.1370.30">
    <property type="match status" value="1"/>
</dbReference>
<reference evidence="8 9" key="1">
    <citation type="journal article" date="2016" name="Nat. Commun.">
        <title>Thousands of microbial genomes shed light on interconnected biogeochemical processes in an aquifer system.</title>
        <authorList>
            <person name="Anantharaman K."/>
            <person name="Brown C.T."/>
            <person name="Hug L.A."/>
            <person name="Sharon I."/>
            <person name="Castelle C.J."/>
            <person name="Probst A.J."/>
            <person name="Thomas B.C."/>
            <person name="Singh A."/>
            <person name="Wilkins M.J."/>
            <person name="Karaoz U."/>
            <person name="Brodie E.L."/>
            <person name="Williams K.H."/>
            <person name="Hubbard S.S."/>
            <person name="Banfield J.F."/>
        </authorList>
    </citation>
    <scope>NUCLEOTIDE SEQUENCE [LARGE SCALE GENOMIC DNA]</scope>
</reference>
<name>A0A1F7RTZ8_9BACT</name>
<dbReference type="Gene3D" id="3.30.1490.10">
    <property type="match status" value="1"/>
</dbReference>
<protein>
    <recommendedName>
        <fullName evidence="6 7">Small ribosomal subunit protein uS8</fullName>
    </recommendedName>
</protein>
<comment type="subunit">
    <text evidence="7">Part of the 30S ribosomal subunit. Contacts proteins S5 and S12.</text>
</comment>
<comment type="caution">
    <text evidence="8">The sequence shown here is derived from an EMBL/GenBank/DDBJ whole genome shotgun (WGS) entry which is preliminary data.</text>
</comment>
<dbReference type="GO" id="GO:1990904">
    <property type="term" value="C:ribonucleoprotein complex"/>
    <property type="evidence" value="ECO:0007669"/>
    <property type="project" value="UniProtKB-KW"/>
</dbReference>
<dbReference type="GO" id="GO:0006412">
    <property type="term" value="P:translation"/>
    <property type="evidence" value="ECO:0007669"/>
    <property type="project" value="UniProtKB-UniRule"/>
</dbReference>
<dbReference type="FunFam" id="3.30.1490.10:FF:000001">
    <property type="entry name" value="30S ribosomal protein S8"/>
    <property type="match status" value="1"/>
</dbReference>
<dbReference type="HAMAP" id="MF_01302_B">
    <property type="entry name" value="Ribosomal_uS8_B"/>
    <property type="match status" value="1"/>
</dbReference>
<comment type="function">
    <text evidence="7">One of the primary rRNA binding proteins, it binds directly to 16S rRNA central domain where it helps coordinate assembly of the platform of the 30S subunit.</text>
</comment>
<keyword evidence="5 7" id="KW-0687">Ribonucleoprotein</keyword>
<dbReference type="Pfam" id="PF00410">
    <property type="entry name" value="Ribosomal_S8"/>
    <property type="match status" value="1"/>
</dbReference>
<dbReference type="GO" id="GO:0003735">
    <property type="term" value="F:structural constituent of ribosome"/>
    <property type="evidence" value="ECO:0007669"/>
    <property type="project" value="InterPro"/>
</dbReference>
<gene>
    <name evidence="7" type="primary">rpsH</name>
    <name evidence="8" type="ORF">A2W05_00540</name>
</gene>
<evidence type="ECO:0000256" key="1">
    <source>
        <dbReference type="ARBA" id="ARBA00006471"/>
    </source>
</evidence>
<keyword evidence="3 7" id="KW-0694">RNA-binding</keyword>
<evidence type="ECO:0000256" key="7">
    <source>
        <dbReference type="HAMAP-Rule" id="MF_01302"/>
    </source>
</evidence>
<dbReference type="FunFam" id="3.30.1370.30:FF:000002">
    <property type="entry name" value="30S ribosomal protein S8"/>
    <property type="match status" value="1"/>
</dbReference>
<proteinExistence type="inferred from homology"/>
<keyword evidence="4 7" id="KW-0689">Ribosomal protein</keyword>
<accession>A0A1F7RTZ8</accession>
<organism evidence="8 9">
    <name type="scientific">Candidatus Schekmanbacteria bacterium RBG_16_38_10</name>
    <dbReference type="NCBI Taxonomy" id="1817879"/>
    <lineage>
        <taxon>Bacteria</taxon>
        <taxon>Candidatus Schekmaniibacteriota</taxon>
    </lineage>
</organism>
<evidence type="ECO:0000256" key="6">
    <source>
        <dbReference type="ARBA" id="ARBA00035258"/>
    </source>
</evidence>
<evidence type="ECO:0000256" key="3">
    <source>
        <dbReference type="ARBA" id="ARBA00022884"/>
    </source>
</evidence>
<evidence type="ECO:0000256" key="4">
    <source>
        <dbReference type="ARBA" id="ARBA00022980"/>
    </source>
</evidence>
<dbReference type="InterPro" id="IPR000630">
    <property type="entry name" value="Ribosomal_uS8"/>
</dbReference>
<comment type="similarity">
    <text evidence="1 7">Belongs to the universal ribosomal protein uS8 family.</text>
</comment>
<evidence type="ECO:0000256" key="2">
    <source>
        <dbReference type="ARBA" id="ARBA00022730"/>
    </source>
</evidence>
<dbReference type="GO" id="GO:0005737">
    <property type="term" value="C:cytoplasm"/>
    <property type="evidence" value="ECO:0007669"/>
    <property type="project" value="UniProtKB-ARBA"/>
</dbReference>
<dbReference type="PANTHER" id="PTHR11758">
    <property type="entry name" value="40S RIBOSOMAL PROTEIN S15A"/>
    <property type="match status" value="1"/>
</dbReference>
<evidence type="ECO:0000313" key="8">
    <source>
        <dbReference type="EMBL" id="OGL45029.1"/>
    </source>
</evidence>
<dbReference type="Proteomes" id="UP000178797">
    <property type="component" value="Unassembled WGS sequence"/>
</dbReference>
<evidence type="ECO:0000256" key="5">
    <source>
        <dbReference type="ARBA" id="ARBA00023274"/>
    </source>
</evidence>
<dbReference type="GO" id="GO:0005840">
    <property type="term" value="C:ribosome"/>
    <property type="evidence" value="ECO:0007669"/>
    <property type="project" value="UniProtKB-KW"/>
</dbReference>
<evidence type="ECO:0000313" key="9">
    <source>
        <dbReference type="Proteomes" id="UP000178797"/>
    </source>
</evidence>
<keyword evidence="2 7" id="KW-0699">rRNA-binding</keyword>
<sequence length="131" mass="14624">MVTDPIADMLTRVRNALRAGHEKVDIDASILKLEIARILEEEGFIKKYKFIKDRKQGLIRINLKYDDEGLPAISGLKRISKCGRRVYAGKDDIPKVLDGLGVAILSTSKGIITDNRCRKEGVGGEILCEVW</sequence>
<dbReference type="InterPro" id="IPR035987">
    <property type="entry name" value="Ribosomal_uS8_sf"/>
</dbReference>